<dbReference type="PATRIC" id="fig|1125699.3.peg.1443"/>
<dbReference type="SUPFAM" id="SSF46894">
    <property type="entry name" value="C-terminal effector domain of the bipartite response regulators"/>
    <property type="match status" value="1"/>
</dbReference>
<dbReference type="HOGENOM" id="CLU_1224299_0_0_12"/>
<dbReference type="Gene3D" id="1.10.10.10">
    <property type="entry name" value="Winged helix-like DNA-binding domain superfamily/Winged helix DNA-binding domain"/>
    <property type="match status" value="1"/>
</dbReference>
<evidence type="ECO:0000313" key="1">
    <source>
        <dbReference type="EMBL" id="EPF31097.1"/>
    </source>
</evidence>
<keyword evidence="2" id="KW-1185">Reference proteome</keyword>
<dbReference type="eggNOG" id="ENOG5030UX7">
    <property type="taxonomic scope" value="Bacteria"/>
</dbReference>
<name>S3KFU5_TREMA</name>
<dbReference type="InterPro" id="IPR016032">
    <property type="entry name" value="Sig_transdc_resp-reg_C-effctor"/>
</dbReference>
<organism evidence="1 2">
    <name type="scientific">Treponema maltophilum ATCC 51939</name>
    <dbReference type="NCBI Taxonomy" id="1125699"/>
    <lineage>
        <taxon>Bacteria</taxon>
        <taxon>Pseudomonadati</taxon>
        <taxon>Spirochaetota</taxon>
        <taxon>Spirochaetia</taxon>
        <taxon>Spirochaetales</taxon>
        <taxon>Treponemataceae</taxon>
        <taxon>Treponema</taxon>
    </lineage>
</organism>
<gene>
    <name evidence="1" type="ORF">HMPREF9194_01431</name>
</gene>
<dbReference type="RefSeq" id="WP_016525708.1">
    <property type="nucleotide sequence ID" value="NZ_KE332518.1"/>
</dbReference>
<comment type="caution">
    <text evidence="1">The sequence shown here is derived from an EMBL/GenBank/DDBJ whole genome shotgun (WGS) entry which is preliminary data.</text>
</comment>
<reference evidence="1 2" key="1">
    <citation type="submission" date="2013-04" db="EMBL/GenBank/DDBJ databases">
        <title>The Genome Sequence of Treponema maltophilum ATCC 51939.</title>
        <authorList>
            <consortium name="The Broad Institute Genomics Platform"/>
            <person name="Earl A."/>
            <person name="Ward D."/>
            <person name="Feldgarden M."/>
            <person name="Gevers D."/>
            <person name="Leonetti C."/>
            <person name="Blanton J.M."/>
            <person name="Dewhirst F.E."/>
            <person name="Izard J."/>
            <person name="Walker B."/>
            <person name="Young S."/>
            <person name="Zeng Q."/>
            <person name="Gargeya S."/>
            <person name="Fitzgerald M."/>
            <person name="Haas B."/>
            <person name="Abouelleil A."/>
            <person name="Allen A.W."/>
            <person name="Alvarado L."/>
            <person name="Arachchi H.M."/>
            <person name="Berlin A.M."/>
            <person name="Chapman S.B."/>
            <person name="Gainer-Dewar J."/>
            <person name="Goldberg J."/>
            <person name="Griggs A."/>
            <person name="Gujja S."/>
            <person name="Hansen M."/>
            <person name="Howarth C."/>
            <person name="Imamovic A."/>
            <person name="Ireland A."/>
            <person name="Larimer J."/>
            <person name="McCowan C."/>
            <person name="Murphy C."/>
            <person name="Pearson M."/>
            <person name="Poon T.W."/>
            <person name="Priest M."/>
            <person name="Roberts A."/>
            <person name="Saif S."/>
            <person name="Shea T."/>
            <person name="Sisk P."/>
            <person name="Sykes S."/>
            <person name="Wortman J."/>
            <person name="Nusbaum C."/>
            <person name="Birren B."/>
        </authorList>
    </citation>
    <scope>NUCLEOTIDE SEQUENCE [LARGE SCALE GENOMIC DNA]</scope>
    <source>
        <strain evidence="1 2">ATCC 51939</strain>
    </source>
</reference>
<protein>
    <recommendedName>
        <fullName evidence="3">OmpR/PhoB-type domain-containing protein</fullName>
    </recommendedName>
</protein>
<evidence type="ECO:0008006" key="3">
    <source>
        <dbReference type="Google" id="ProtNLM"/>
    </source>
</evidence>
<dbReference type="GO" id="GO:0003677">
    <property type="term" value="F:DNA binding"/>
    <property type="evidence" value="ECO:0007669"/>
    <property type="project" value="InterPro"/>
</dbReference>
<dbReference type="InterPro" id="IPR036388">
    <property type="entry name" value="WH-like_DNA-bd_sf"/>
</dbReference>
<evidence type="ECO:0000313" key="2">
    <source>
        <dbReference type="Proteomes" id="UP000014541"/>
    </source>
</evidence>
<accession>S3KFU5</accession>
<dbReference type="OrthoDB" id="9844530at2"/>
<dbReference type="EMBL" id="ATFF01000006">
    <property type="protein sequence ID" value="EPF31097.1"/>
    <property type="molecule type" value="Genomic_DNA"/>
</dbReference>
<dbReference type="GO" id="GO:0006355">
    <property type="term" value="P:regulation of DNA-templated transcription"/>
    <property type="evidence" value="ECO:0007669"/>
    <property type="project" value="InterPro"/>
</dbReference>
<dbReference type="Proteomes" id="UP000014541">
    <property type="component" value="Unassembled WGS sequence"/>
</dbReference>
<dbReference type="AlphaFoldDB" id="S3KFU5"/>
<proteinExistence type="predicted"/>
<sequence>MHFLILTGNEETQNLLRYALSGENCTYKAVRNLSDLFTEIRLRMPAAIVLDKDFFSFAPGDSQASIETYIRAILFFDKFDFTVFLYDKGNLHNLCRSVFQGIYCNRAVKSAAQRLLYTAAQKLERLKEIPKDFRPAEKKLYSLLKHRAEEDLSLREMSFALWGTHTDAHIKTLYSYIHRINRVLGKNGSRPESLKKTKKGCYKLTLESTEDAD</sequence>